<dbReference type="Proteomes" id="UP000008418">
    <property type="component" value="Segment"/>
</dbReference>
<dbReference type="EMBL" id="JF937105">
    <property type="protein sequence ID" value="AEK09981.1"/>
    <property type="molecule type" value="Genomic_DNA"/>
</dbReference>
<keyword evidence="2" id="KW-1185">Reference proteome</keyword>
<gene>
    <name evidence="1" type="primary">69</name>
    <name evidence="1" type="ORF">PBI_REY_69</name>
</gene>
<organism evidence="1 2">
    <name type="scientific">Mycobacterium phage Rey</name>
    <dbReference type="NCBI Taxonomy" id="1034115"/>
    <lineage>
        <taxon>Viruses</taxon>
        <taxon>Duplodnaviria</taxon>
        <taxon>Heunggongvirae</taxon>
        <taxon>Uroviricota</taxon>
        <taxon>Caudoviricetes</taxon>
        <taxon>Vilmaviridae</taxon>
        <taxon>Mclasvirinae</taxon>
        <taxon>Reyvirus</taxon>
        <taxon>Reyvirus rey</taxon>
    </lineage>
</organism>
<proteinExistence type="predicted"/>
<protein>
    <submittedName>
        <fullName evidence="1">Uncharacterized protein</fullName>
    </submittedName>
</protein>
<dbReference type="KEGG" id="vg:40080981"/>
<dbReference type="GeneID" id="40080981"/>
<evidence type="ECO:0000313" key="1">
    <source>
        <dbReference type="EMBL" id="AEK09981.1"/>
    </source>
</evidence>
<accession>G1D5D1</accession>
<evidence type="ECO:0000313" key="2">
    <source>
        <dbReference type="Proteomes" id="UP000008418"/>
    </source>
</evidence>
<reference evidence="1 2" key="1">
    <citation type="journal article" date="2011" name="PLoS ONE">
        <title>Cluster K Mycobacteriophages: Insights into the Evolutionary Origins of Mycobacteriophage TM4.</title>
        <authorList>
            <person name="Pope W.H."/>
            <person name="Ferreira C.M."/>
            <person name="Jacobs-Sera D."/>
            <person name="Benjamin R.C."/>
            <person name="Davis A.J."/>
            <person name="Dejong R.J."/>
            <person name="Elgin S.C."/>
            <person name="Guilfoile F.R."/>
            <person name="Forsyth M.H."/>
            <person name="Harris A.D."/>
            <person name="Harvey S.E."/>
            <person name="Hughes L.E."/>
            <person name="Hynes P.M."/>
            <person name="Jackson A.S."/>
            <person name="Jalal M.D."/>
            <person name="Macmurray E.A."/>
            <person name="Manley C.M."/>
            <person name="McDonough M.J."/>
            <person name="Mosier J.L."/>
            <person name="Osterbann L.J."/>
            <person name="Rabinowitz H.S."/>
            <person name="Rhyan C.N."/>
            <person name="Russell D.A."/>
            <person name="Saha M.S."/>
            <person name="Shaffer C.D."/>
            <person name="Simon S.E."/>
            <person name="Sims E.F."/>
            <person name="Tovar I.G."/>
            <person name="Weisser E.G."/>
            <person name="Wertz J.T."/>
            <person name="Weston-Hafer K.A."/>
            <person name="Williamson K.E."/>
            <person name="Zhang B."/>
            <person name="Cresawn S.G."/>
            <person name="Jain P."/>
            <person name="Piuri M."/>
            <person name="Jacobs W.R.Jr."/>
            <person name="Hendrix R.W."/>
            <person name="Hatfull G.F."/>
        </authorList>
    </citation>
    <scope>NUCLEOTIDE SEQUENCE [LARGE SCALE GENOMIC DNA]</scope>
    <source>
        <strain evidence="1">Rey</strain>
    </source>
</reference>
<dbReference type="OrthoDB" id="36843at10239"/>
<sequence>MAYPSSAPSLPVNLAELVYVALSHTLDYLDRHGTFPPEMQHNMRKVAKSYDRDRTAALNHRGVPTAVVQKYTEAAANRLAEWIDEQAEKNETSELDFEQWAKEMTSDDHS</sequence>
<dbReference type="RefSeq" id="YP_009605059.1">
    <property type="nucleotide sequence ID" value="NC_041971.1"/>
</dbReference>
<name>G1D5D1_9CAUD</name>